<dbReference type="InterPro" id="IPR014729">
    <property type="entry name" value="Rossmann-like_a/b/a_fold"/>
</dbReference>
<evidence type="ECO:0000256" key="5">
    <source>
        <dbReference type="ARBA" id="ARBA00023146"/>
    </source>
</evidence>
<comment type="similarity">
    <text evidence="6">Belongs to the class-I aminoacyl-tRNA synthetase family.</text>
</comment>
<feature type="compositionally biased region" description="Polar residues" evidence="7">
    <location>
        <begin position="63"/>
        <end position="79"/>
    </location>
</feature>
<dbReference type="SUPFAM" id="SSF52374">
    <property type="entry name" value="Nucleotidylyl transferase"/>
    <property type="match status" value="1"/>
</dbReference>
<keyword evidence="4 6" id="KW-0648">Protein biosynthesis</keyword>
<dbReference type="PANTHER" id="PTHR45765:SF1">
    <property type="entry name" value="METHIONINE--TRNA LIGASE, CYTOPLASMIC"/>
    <property type="match status" value="1"/>
</dbReference>
<dbReference type="Gene3D" id="3.40.50.620">
    <property type="entry name" value="HUPs"/>
    <property type="match status" value="1"/>
</dbReference>
<evidence type="ECO:0000256" key="4">
    <source>
        <dbReference type="ARBA" id="ARBA00022917"/>
    </source>
</evidence>
<feature type="domain" description="Methionyl/Leucyl tRNA synthetase" evidence="8">
    <location>
        <begin position="1"/>
        <end position="69"/>
    </location>
</feature>
<evidence type="ECO:0000256" key="7">
    <source>
        <dbReference type="SAM" id="MobiDB-lite"/>
    </source>
</evidence>
<organism evidence="9 10">
    <name type="scientific">Hylia prasina</name>
    <name type="common">green hylia</name>
    <dbReference type="NCBI Taxonomy" id="208073"/>
    <lineage>
        <taxon>Eukaryota</taxon>
        <taxon>Metazoa</taxon>
        <taxon>Chordata</taxon>
        <taxon>Craniata</taxon>
        <taxon>Vertebrata</taxon>
        <taxon>Euteleostomi</taxon>
        <taxon>Archelosauria</taxon>
        <taxon>Archosauria</taxon>
        <taxon>Dinosauria</taxon>
        <taxon>Saurischia</taxon>
        <taxon>Theropoda</taxon>
        <taxon>Coelurosauria</taxon>
        <taxon>Aves</taxon>
        <taxon>Neognathae</taxon>
        <taxon>Neoaves</taxon>
        <taxon>Telluraves</taxon>
        <taxon>Australaves</taxon>
        <taxon>Passeriformes</taxon>
        <taxon>Sylvioidea</taxon>
        <taxon>Sylviidae</taxon>
        <taxon>Acrocephalinae</taxon>
        <taxon>Hylia</taxon>
    </lineage>
</organism>
<dbReference type="InterPro" id="IPR015413">
    <property type="entry name" value="Methionyl/Leucyl_tRNA_Synth"/>
</dbReference>
<evidence type="ECO:0000256" key="6">
    <source>
        <dbReference type="RuleBase" id="RU363039"/>
    </source>
</evidence>
<keyword evidence="5 6" id="KW-0030">Aminoacyl-tRNA synthetase</keyword>
<evidence type="ECO:0000313" key="10">
    <source>
        <dbReference type="Proteomes" id="UP000557268"/>
    </source>
</evidence>
<sequence length="217" mass="25294">RYCRLRRWNTLFVCGTDEYGTATETRALQEGLSPRQLCDRYHALHADIYTWFHISFDHFGRTTTPQQTRPGEPLQTQVRSCRPGEPLHTQVSPGGPGEPLQTQNPQCKLCRGTPVVTPTQHLFLDLPKLEGRLEAWLERTWAAGEWTANARHITRTWLRDGLKPRCITRDLTWGTPVPLDGFRDKVFYVWFDAPIGYLSITANYTDQWERWWKNPQQ</sequence>
<keyword evidence="2 6" id="KW-0547">Nucleotide-binding</keyword>
<name>A0A7K5WD21_9SYLV</name>
<evidence type="ECO:0000256" key="2">
    <source>
        <dbReference type="ARBA" id="ARBA00022741"/>
    </source>
</evidence>
<dbReference type="AlphaFoldDB" id="A0A7K5WD21"/>
<dbReference type="PRINTS" id="PR01041">
    <property type="entry name" value="TRNASYNTHMET"/>
</dbReference>
<reference evidence="9 10" key="1">
    <citation type="submission" date="2019-09" db="EMBL/GenBank/DDBJ databases">
        <title>Bird 10,000 Genomes (B10K) Project - Family phase.</title>
        <authorList>
            <person name="Zhang G."/>
        </authorList>
    </citation>
    <scope>NUCLEOTIDE SEQUENCE [LARGE SCALE GENOMIC DNA]</scope>
    <source>
        <strain evidence="9">B10K-DU-001-70</strain>
        <tissue evidence="9">Muscle</tissue>
    </source>
</reference>
<evidence type="ECO:0000259" key="8">
    <source>
        <dbReference type="Pfam" id="PF09334"/>
    </source>
</evidence>
<dbReference type="GO" id="GO:0005829">
    <property type="term" value="C:cytosol"/>
    <property type="evidence" value="ECO:0007669"/>
    <property type="project" value="TreeGrafter"/>
</dbReference>
<keyword evidence="3 6" id="KW-0067">ATP-binding</keyword>
<dbReference type="GO" id="GO:0004825">
    <property type="term" value="F:methionine-tRNA ligase activity"/>
    <property type="evidence" value="ECO:0007669"/>
    <property type="project" value="InterPro"/>
</dbReference>
<feature type="non-terminal residue" evidence="9">
    <location>
        <position position="1"/>
    </location>
</feature>
<dbReference type="GO" id="GO:0017101">
    <property type="term" value="C:aminoacyl-tRNA synthetase multienzyme complex"/>
    <property type="evidence" value="ECO:0007669"/>
    <property type="project" value="TreeGrafter"/>
</dbReference>
<protein>
    <submittedName>
        <fullName evidence="9">SYMC protein</fullName>
    </submittedName>
</protein>
<feature type="domain" description="Methionyl/Leucyl tRNA synthetase" evidence="8">
    <location>
        <begin position="98"/>
        <end position="215"/>
    </location>
</feature>
<evidence type="ECO:0000256" key="1">
    <source>
        <dbReference type="ARBA" id="ARBA00022598"/>
    </source>
</evidence>
<dbReference type="EMBL" id="VYXD01007126">
    <property type="protein sequence ID" value="NWU38601.1"/>
    <property type="molecule type" value="Genomic_DNA"/>
</dbReference>
<evidence type="ECO:0000313" key="9">
    <source>
        <dbReference type="EMBL" id="NWU38601.1"/>
    </source>
</evidence>
<dbReference type="Pfam" id="PF09334">
    <property type="entry name" value="tRNA-synt_1g"/>
    <property type="match status" value="2"/>
</dbReference>
<feature type="non-terminal residue" evidence="9">
    <location>
        <position position="217"/>
    </location>
</feature>
<dbReference type="GO" id="GO:0005524">
    <property type="term" value="F:ATP binding"/>
    <property type="evidence" value="ECO:0007669"/>
    <property type="project" value="UniProtKB-KW"/>
</dbReference>
<dbReference type="Proteomes" id="UP000557268">
    <property type="component" value="Unassembled WGS sequence"/>
</dbReference>
<feature type="region of interest" description="Disordered" evidence="7">
    <location>
        <begin position="63"/>
        <end position="101"/>
    </location>
</feature>
<gene>
    <name evidence="9" type="primary">Mars</name>
    <name evidence="9" type="ORF">HYLPRA_R01352</name>
</gene>
<dbReference type="PANTHER" id="PTHR45765">
    <property type="entry name" value="METHIONINE--TRNA LIGASE"/>
    <property type="match status" value="1"/>
</dbReference>
<proteinExistence type="inferred from homology"/>
<comment type="caution">
    <text evidence="9">The sequence shown here is derived from an EMBL/GenBank/DDBJ whole genome shotgun (WGS) entry which is preliminary data.</text>
</comment>
<evidence type="ECO:0000256" key="3">
    <source>
        <dbReference type="ARBA" id="ARBA00022840"/>
    </source>
</evidence>
<dbReference type="InterPro" id="IPR023458">
    <property type="entry name" value="Met-tRNA_ligase_1"/>
</dbReference>
<keyword evidence="1 6" id="KW-0436">Ligase</keyword>
<dbReference type="GO" id="GO:0006431">
    <property type="term" value="P:methionyl-tRNA aminoacylation"/>
    <property type="evidence" value="ECO:0007669"/>
    <property type="project" value="InterPro"/>
</dbReference>
<accession>A0A7K5WD21</accession>
<dbReference type="InterPro" id="IPR033911">
    <property type="entry name" value="MetRS_core"/>
</dbReference>
<keyword evidence="10" id="KW-1185">Reference proteome</keyword>